<dbReference type="AlphaFoldDB" id="A0AAV5QRY7"/>
<dbReference type="RefSeq" id="XP_064854515.1">
    <property type="nucleotide sequence ID" value="XM_064998443.1"/>
</dbReference>
<feature type="repeat" description="WD" evidence="11">
    <location>
        <begin position="56"/>
        <end position="89"/>
    </location>
</feature>
<feature type="compositionally biased region" description="Acidic residues" evidence="12">
    <location>
        <begin position="537"/>
        <end position="548"/>
    </location>
</feature>
<feature type="region of interest" description="Disordered" evidence="12">
    <location>
        <begin position="526"/>
        <end position="550"/>
    </location>
</feature>
<evidence type="ECO:0000256" key="9">
    <source>
        <dbReference type="ARBA" id="ARBA00022737"/>
    </source>
</evidence>
<dbReference type="EMBL" id="BTFZ01000012">
    <property type="protein sequence ID" value="GMM37519.1"/>
    <property type="molecule type" value="Genomic_DNA"/>
</dbReference>
<protein>
    <recommendedName>
        <fullName evidence="5">Elongator complex protein 2</fullName>
    </recommendedName>
</protein>
<comment type="caution">
    <text evidence="13">The sequence shown here is derived from an EMBL/GenBank/DDBJ whole genome shotgun (WGS) entry which is preliminary data.</text>
</comment>
<reference evidence="13 14" key="1">
    <citation type="journal article" date="2023" name="Elife">
        <title>Identification of key yeast species and microbe-microbe interactions impacting larval growth of Drosophila in the wild.</title>
        <authorList>
            <person name="Mure A."/>
            <person name="Sugiura Y."/>
            <person name="Maeda R."/>
            <person name="Honda K."/>
            <person name="Sakurai N."/>
            <person name="Takahashi Y."/>
            <person name="Watada M."/>
            <person name="Katoh T."/>
            <person name="Gotoh A."/>
            <person name="Gotoh Y."/>
            <person name="Taniguchi I."/>
            <person name="Nakamura K."/>
            <person name="Hayashi T."/>
            <person name="Katayama T."/>
            <person name="Uemura T."/>
            <person name="Hattori Y."/>
        </authorList>
    </citation>
    <scope>NUCLEOTIDE SEQUENCE [LARGE SCALE GENOMIC DNA]</scope>
    <source>
        <strain evidence="13 14">SC-9</strain>
    </source>
</reference>
<keyword evidence="8" id="KW-0819">tRNA processing</keyword>
<dbReference type="GO" id="GO:0005634">
    <property type="term" value="C:nucleus"/>
    <property type="evidence" value="ECO:0007669"/>
    <property type="project" value="UniProtKB-SubCell"/>
</dbReference>
<sequence length="830" mass="93010">MVNTEAIFAGANPHSGVSDFNSYKKQIAFGAGHNVAIWNPLAENSSINPKGIEYTLKGHTDDILNVKYCSKEAEILVTSSADKTIKVWKSLNGGKYKLIQSIDEAHDGSIYCLSVTTKNEKTVMVSGCSSGKITIWELVDTEEATKFVQAHQFTISPSFYSLSLSIYELTKGKYILLIGGTKPQLYVYTFELLADQKLGSFSQSAVLSGHENWIKSIVINETGDNEYLIASGSLDRYIRLWKLSTGVTVTKEPEENSKKLSLLSNKKYNFSIGEGFQCSINFEALILGHDDWISCLNWYPKTKDEKLRLLSTSADTSTMIWEPDAISGVWVSTSRLGELSIKGASTATGASGGFWSSIWYVDEESNKEYIFTHGRTGSWRVWSKDCDAITEWKSELGITGPAKEVTDVQWSANQDFLLSTSLDQTTRLYAQWMLNADGTVRDEHDQSWREFARPQIHGYDMICIGVLNDNLRFVSGGDEKVMRSFSEPKSIMKLLKKFCGVNSNLDESSLPEAASLPTLGLSNKAEAADANAKGEEGEGEEGEEEDEDKNISYEVMSNLVEPPLEDHLQRHTLWPEIEKLYGHGYELTTLDVSHDGKYIVSCCKSNNVRHAILRLFDTKNWLEIRDKDRPALEFHELTVNRVRFSKDDKFILSVSRDRKVGIWKKVDEGARYELWKPMEKAHTRIIWDGDWAPTPAVGQKPLFVTGSRDKSIKIWEIDEQGNTVTSVHQVKFSEPVTAVSVYGSYFIKDHILIAAGLEGGALAIYMFNTVTRQGSIIEVVSSEDTPSGRINRLSWRLEKEGDKAGKYYLAVASADRSTRIYSIDRQKVVG</sequence>
<dbReference type="InterPro" id="IPR036322">
    <property type="entry name" value="WD40_repeat_dom_sf"/>
</dbReference>
<keyword evidence="7 11" id="KW-0853">WD repeat</keyword>
<evidence type="ECO:0000256" key="2">
    <source>
        <dbReference type="ARBA" id="ARBA00004496"/>
    </source>
</evidence>
<feature type="repeat" description="WD" evidence="11">
    <location>
        <begin position="702"/>
        <end position="725"/>
    </location>
</feature>
<gene>
    <name evidence="13" type="ORF">DASC09_048440</name>
</gene>
<evidence type="ECO:0000256" key="6">
    <source>
        <dbReference type="ARBA" id="ARBA00022490"/>
    </source>
</evidence>
<evidence type="ECO:0000256" key="1">
    <source>
        <dbReference type="ARBA" id="ARBA00004123"/>
    </source>
</evidence>
<dbReference type="GO" id="GO:0033588">
    <property type="term" value="C:elongator holoenzyme complex"/>
    <property type="evidence" value="ECO:0007669"/>
    <property type="project" value="InterPro"/>
</dbReference>
<evidence type="ECO:0000256" key="5">
    <source>
        <dbReference type="ARBA" id="ARBA00020267"/>
    </source>
</evidence>
<comment type="similarity">
    <text evidence="4">Belongs to the WD repeat ELP2 family.</text>
</comment>
<accession>A0AAV5QRY7</accession>
<evidence type="ECO:0000256" key="10">
    <source>
        <dbReference type="ARBA" id="ARBA00023242"/>
    </source>
</evidence>
<evidence type="ECO:0000256" key="11">
    <source>
        <dbReference type="PROSITE-ProRule" id="PRU00221"/>
    </source>
</evidence>
<keyword evidence="6" id="KW-0963">Cytoplasm</keyword>
<comment type="subcellular location">
    <subcellularLocation>
        <location evidence="2">Cytoplasm</location>
    </subcellularLocation>
    <subcellularLocation>
        <location evidence="1">Nucleus</location>
    </subcellularLocation>
</comment>
<evidence type="ECO:0000256" key="7">
    <source>
        <dbReference type="ARBA" id="ARBA00022574"/>
    </source>
</evidence>
<dbReference type="PRINTS" id="PR00320">
    <property type="entry name" value="GPROTEINBRPT"/>
</dbReference>
<feature type="repeat" description="WD" evidence="11">
    <location>
        <begin position="207"/>
        <end position="251"/>
    </location>
</feature>
<dbReference type="Gene3D" id="2.130.10.10">
    <property type="entry name" value="YVTN repeat-like/Quinoprotein amine dehydrogenase"/>
    <property type="match status" value="3"/>
</dbReference>
<dbReference type="InterPro" id="IPR037289">
    <property type="entry name" value="Elp2"/>
</dbReference>
<dbReference type="InterPro" id="IPR001680">
    <property type="entry name" value="WD40_rpt"/>
</dbReference>
<name>A0AAV5QRY7_9ASCO</name>
<evidence type="ECO:0000256" key="8">
    <source>
        <dbReference type="ARBA" id="ARBA00022694"/>
    </source>
</evidence>
<dbReference type="PANTHER" id="PTHR44111">
    <property type="entry name" value="ELONGATOR COMPLEX PROTEIN 2"/>
    <property type="match status" value="1"/>
</dbReference>
<dbReference type="InterPro" id="IPR020472">
    <property type="entry name" value="WD40_PAC1"/>
</dbReference>
<dbReference type="SUPFAM" id="SSF50978">
    <property type="entry name" value="WD40 repeat-like"/>
    <property type="match status" value="2"/>
</dbReference>
<dbReference type="PROSITE" id="PS50294">
    <property type="entry name" value="WD_REPEATS_REGION"/>
    <property type="match status" value="3"/>
</dbReference>
<keyword evidence="14" id="KW-1185">Reference proteome</keyword>
<dbReference type="Proteomes" id="UP001360560">
    <property type="component" value="Unassembled WGS sequence"/>
</dbReference>
<evidence type="ECO:0000313" key="13">
    <source>
        <dbReference type="EMBL" id="GMM37519.1"/>
    </source>
</evidence>
<dbReference type="InterPro" id="IPR015943">
    <property type="entry name" value="WD40/YVTN_repeat-like_dom_sf"/>
</dbReference>
<keyword evidence="10" id="KW-0539">Nucleus</keyword>
<dbReference type="Pfam" id="PF00400">
    <property type="entry name" value="WD40"/>
    <property type="match status" value="6"/>
</dbReference>
<evidence type="ECO:0000256" key="3">
    <source>
        <dbReference type="ARBA" id="ARBA00005043"/>
    </source>
</evidence>
<organism evidence="13 14">
    <name type="scientific">Saccharomycopsis crataegensis</name>
    <dbReference type="NCBI Taxonomy" id="43959"/>
    <lineage>
        <taxon>Eukaryota</taxon>
        <taxon>Fungi</taxon>
        <taxon>Dikarya</taxon>
        <taxon>Ascomycota</taxon>
        <taxon>Saccharomycotina</taxon>
        <taxon>Saccharomycetes</taxon>
        <taxon>Saccharomycopsidaceae</taxon>
        <taxon>Saccharomycopsis</taxon>
    </lineage>
</organism>
<dbReference type="GO" id="GO:0005737">
    <property type="term" value="C:cytoplasm"/>
    <property type="evidence" value="ECO:0007669"/>
    <property type="project" value="UniProtKB-SubCell"/>
</dbReference>
<dbReference type="PANTHER" id="PTHR44111:SF1">
    <property type="entry name" value="ELONGATOR COMPLEX PROTEIN 2"/>
    <property type="match status" value="1"/>
</dbReference>
<feature type="repeat" description="WD" evidence="11">
    <location>
        <begin position="632"/>
        <end position="664"/>
    </location>
</feature>
<evidence type="ECO:0000256" key="4">
    <source>
        <dbReference type="ARBA" id="ARBA00005881"/>
    </source>
</evidence>
<comment type="pathway">
    <text evidence="3">tRNA modification; 5-methoxycarbonylmethyl-2-thiouridine-tRNA biosynthesis.</text>
</comment>
<dbReference type="FunFam" id="2.130.10.10:FF:000400">
    <property type="entry name" value="Elongator acetyltransferase complex subunit 2"/>
    <property type="match status" value="1"/>
</dbReference>
<dbReference type="GeneID" id="90075494"/>
<evidence type="ECO:0000256" key="12">
    <source>
        <dbReference type="SAM" id="MobiDB-lite"/>
    </source>
</evidence>
<proteinExistence type="inferred from homology"/>
<evidence type="ECO:0000313" key="14">
    <source>
        <dbReference type="Proteomes" id="UP001360560"/>
    </source>
</evidence>
<keyword evidence="9" id="KW-0677">Repeat</keyword>
<dbReference type="PROSITE" id="PS50082">
    <property type="entry name" value="WD_REPEATS_2"/>
    <property type="match status" value="4"/>
</dbReference>
<dbReference type="GO" id="GO:0002098">
    <property type="term" value="P:tRNA wobble uridine modification"/>
    <property type="evidence" value="ECO:0007669"/>
    <property type="project" value="InterPro"/>
</dbReference>
<dbReference type="SMART" id="SM00320">
    <property type="entry name" value="WD40"/>
    <property type="match status" value="10"/>
</dbReference>